<reference evidence="2" key="1">
    <citation type="journal article" date="2020" name="Nature">
        <title>Giant virus diversity and host interactions through global metagenomics.</title>
        <authorList>
            <person name="Schulz F."/>
            <person name="Roux S."/>
            <person name="Paez-Espino D."/>
            <person name="Jungbluth S."/>
            <person name="Walsh D.A."/>
            <person name="Denef V.J."/>
            <person name="McMahon K.D."/>
            <person name="Konstantinidis K.T."/>
            <person name="Eloe-Fadrosh E.A."/>
            <person name="Kyrpides N.C."/>
            <person name="Woyke T."/>
        </authorList>
    </citation>
    <scope>NUCLEOTIDE SEQUENCE</scope>
    <source>
        <strain evidence="2">GVMAG-S-1017244-22</strain>
    </source>
</reference>
<organism evidence="2">
    <name type="scientific">viral metagenome</name>
    <dbReference type="NCBI Taxonomy" id="1070528"/>
    <lineage>
        <taxon>unclassified sequences</taxon>
        <taxon>metagenomes</taxon>
        <taxon>organismal metagenomes</taxon>
    </lineage>
</organism>
<protein>
    <recommendedName>
        <fullName evidence="3">EamA domain-containing protein</fullName>
    </recommendedName>
</protein>
<proteinExistence type="predicted"/>
<feature type="transmembrane region" description="Helical" evidence="1">
    <location>
        <begin position="64"/>
        <end position="82"/>
    </location>
</feature>
<evidence type="ECO:0000256" key="1">
    <source>
        <dbReference type="SAM" id="Phobius"/>
    </source>
</evidence>
<feature type="transmembrane region" description="Helical" evidence="1">
    <location>
        <begin position="115"/>
        <end position="135"/>
    </location>
</feature>
<feature type="transmembrane region" description="Helical" evidence="1">
    <location>
        <begin position="89"/>
        <end position="109"/>
    </location>
</feature>
<evidence type="ECO:0000313" key="2">
    <source>
        <dbReference type="EMBL" id="QHU34883.1"/>
    </source>
</evidence>
<accession>A0A6C0LWX4</accession>
<evidence type="ECO:0008006" key="3">
    <source>
        <dbReference type="Google" id="ProtNLM"/>
    </source>
</evidence>
<keyword evidence="1" id="KW-0812">Transmembrane</keyword>
<feature type="transmembrane region" description="Helical" evidence="1">
    <location>
        <begin position="6"/>
        <end position="23"/>
    </location>
</feature>
<keyword evidence="1" id="KW-1133">Transmembrane helix</keyword>
<feature type="transmembrane region" description="Helical" evidence="1">
    <location>
        <begin position="30"/>
        <end position="52"/>
    </location>
</feature>
<keyword evidence="1" id="KW-0472">Membrane</keyword>
<dbReference type="AlphaFoldDB" id="A0A6C0LWX4"/>
<dbReference type="EMBL" id="MN740581">
    <property type="protein sequence ID" value="QHU34883.1"/>
    <property type="molecule type" value="Genomic_DNA"/>
</dbReference>
<sequence>MNWVQLSIFHTIIVTLLILYIKYDNTPYIIFPIIINIIVGVLSIVYFILYYREHFTTEFVKLKYYIYALIALFVNILRYYIIKICPNPAYFKIFVSLQIILILLFTIYLKNDFKISTQTIIGLVLGCTSIILISLDENNI</sequence>
<name>A0A6C0LWX4_9ZZZZ</name>